<dbReference type="InterPro" id="IPR042213">
    <property type="entry name" value="NBD_C_sf"/>
</dbReference>
<keyword evidence="3" id="KW-0547">Nucleotide-binding</keyword>
<evidence type="ECO:0000256" key="4">
    <source>
        <dbReference type="ARBA" id="ARBA00022777"/>
    </source>
</evidence>
<dbReference type="Gene3D" id="3.40.980.20">
    <property type="entry name" value="Four-carbon acid sugar kinase, nucleotide binding domain"/>
    <property type="match status" value="1"/>
</dbReference>
<accession>A0ABV6DRP8</accession>
<dbReference type="Proteomes" id="UP001589776">
    <property type="component" value="Unassembled WGS sequence"/>
</dbReference>
<dbReference type="EMBL" id="JBHLWN010000090">
    <property type="protein sequence ID" value="MFC0215326.1"/>
    <property type="molecule type" value="Genomic_DNA"/>
</dbReference>
<dbReference type="Gene3D" id="3.40.50.10840">
    <property type="entry name" value="Putative sugar-binding, N-terminal domain"/>
    <property type="match status" value="1"/>
</dbReference>
<evidence type="ECO:0000256" key="3">
    <source>
        <dbReference type="ARBA" id="ARBA00022741"/>
    </source>
</evidence>
<evidence type="ECO:0000259" key="7">
    <source>
        <dbReference type="Pfam" id="PF07005"/>
    </source>
</evidence>
<dbReference type="SUPFAM" id="SSF142764">
    <property type="entry name" value="YgbK-like"/>
    <property type="match status" value="1"/>
</dbReference>
<dbReference type="Pfam" id="PF17042">
    <property type="entry name" value="NBD_C"/>
    <property type="match status" value="1"/>
</dbReference>
<name>A0ABV6DRP8_9BACL</name>
<dbReference type="RefSeq" id="WP_377472770.1">
    <property type="nucleotide sequence ID" value="NZ_JBHLWN010000090.1"/>
</dbReference>
<comment type="similarity">
    <text evidence="1">Belongs to the four-carbon acid sugar kinase family.</text>
</comment>
<keyword evidence="2 9" id="KW-0808">Transferase</keyword>
<reference evidence="9 10" key="1">
    <citation type="submission" date="2024-09" db="EMBL/GenBank/DDBJ databases">
        <authorList>
            <person name="Sun Q."/>
            <person name="Mori K."/>
        </authorList>
    </citation>
    <scope>NUCLEOTIDE SEQUENCE [LARGE SCALE GENOMIC DNA]</scope>
    <source>
        <strain evidence="9 10">CCM 7759</strain>
    </source>
</reference>
<dbReference type="GO" id="GO:0016301">
    <property type="term" value="F:kinase activity"/>
    <property type="evidence" value="ECO:0007669"/>
    <property type="project" value="UniProtKB-KW"/>
</dbReference>
<evidence type="ECO:0000256" key="2">
    <source>
        <dbReference type="ARBA" id="ARBA00022679"/>
    </source>
</evidence>
<keyword evidence="10" id="KW-1185">Reference proteome</keyword>
<protein>
    <submittedName>
        <fullName evidence="9">Four-carbon acid sugar kinase family protein</fullName>
        <ecNumber evidence="9">2.7.1.-</ecNumber>
    </submittedName>
</protein>
<dbReference type="Pfam" id="PF07005">
    <property type="entry name" value="SBD_N"/>
    <property type="match status" value="1"/>
</dbReference>
<keyword evidence="6" id="KW-0119">Carbohydrate metabolism</keyword>
<evidence type="ECO:0000256" key="6">
    <source>
        <dbReference type="ARBA" id="ARBA00023277"/>
    </source>
</evidence>
<feature type="domain" description="Four-carbon acid sugar kinase N-terminal" evidence="7">
    <location>
        <begin position="4"/>
        <end position="225"/>
    </location>
</feature>
<evidence type="ECO:0000313" key="10">
    <source>
        <dbReference type="Proteomes" id="UP001589776"/>
    </source>
</evidence>
<keyword evidence="4 9" id="KW-0418">Kinase</keyword>
<dbReference type="InterPro" id="IPR037051">
    <property type="entry name" value="4-carb_acid_sugar_kinase_N_sf"/>
</dbReference>
<evidence type="ECO:0000259" key="8">
    <source>
        <dbReference type="Pfam" id="PF17042"/>
    </source>
</evidence>
<evidence type="ECO:0000256" key="1">
    <source>
        <dbReference type="ARBA" id="ARBA00005715"/>
    </source>
</evidence>
<dbReference type="InterPro" id="IPR031475">
    <property type="entry name" value="NBD_C"/>
</dbReference>
<organism evidence="9 10">
    <name type="scientific">Paenibacillus chartarius</name>
    <dbReference type="NCBI Taxonomy" id="747481"/>
    <lineage>
        <taxon>Bacteria</taxon>
        <taxon>Bacillati</taxon>
        <taxon>Bacillota</taxon>
        <taxon>Bacilli</taxon>
        <taxon>Bacillales</taxon>
        <taxon>Paenibacillaceae</taxon>
        <taxon>Paenibacillus</taxon>
    </lineage>
</organism>
<evidence type="ECO:0000313" key="9">
    <source>
        <dbReference type="EMBL" id="MFC0215326.1"/>
    </source>
</evidence>
<feature type="domain" description="Four-carbon acid sugar kinase nucleotide binding" evidence="8">
    <location>
        <begin position="249"/>
        <end position="418"/>
    </location>
</feature>
<dbReference type="EC" id="2.7.1.-" evidence="9"/>
<sequence length="431" mass="46646">MKFAIIADDLTGANDSGVQLTRFGLRTAVLIGAKSHSLEERDAVVFDTDSRSLPQDEAYRKVKEISEFLHSANSYVMFKKIDSTMRGNVGAEVNAIYDVCRPDFAVIAPAYPAMGRQVIEGYLYVNGKLVHETEVGHDPKTAVKESFLPRLIEEQSKRRVGHISSRELSYGPDYLHSKLAQFKSEGTHYLLVDAAEDGELQAMAGLLIGTRYSVVWAGSAGLANVLPSAYGMQRTERSFPLSPSDSPVLLVVGSVSRVARKQLQLVLSEPNVTGIKLHSHLAVADERTREAEWIRVYEEARGALAGGNHIALYSSGDPLDIEQAVQTGNKQGMDAVGVSNVIADCLGRAAFQLIHSEGIGRMVLAGGDTAKRLLNRLDAVDIELLDEVEPGIPLGRIESQQGAYVITKAGSFGSETALVKSLKKLSHGSAE</sequence>
<comment type="caution">
    <text evidence="9">The sequence shown here is derived from an EMBL/GenBank/DDBJ whole genome shotgun (WGS) entry which is preliminary data.</text>
</comment>
<gene>
    <name evidence="9" type="ORF">ACFFK0_23305</name>
</gene>
<proteinExistence type="inferred from homology"/>
<dbReference type="InterPro" id="IPR010737">
    <property type="entry name" value="4-carb_acid_sugar_kinase_N"/>
</dbReference>
<evidence type="ECO:0000256" key="5">
    <source>
        <dbReference type="ARBA" id="ARBA00022840"/>
    </source>
</evidence>
<keyword evidence="5" id="KW-0067">ATP-binding</keyword>